<accession>A0A1W0D752</accession>
<protein>
    <recommendedName>
        <fullName evidence="3">DUF1853 domain-containing protein</fullName>
    </recommendedName>
</protein>
<gene>
    <name evidence="1" type="ORF">B0T45_05540</name>
</gene>
<proteinExistence type="predicted"/>
<evidence type="ECO:0000313" key="2">
    <source>
        <dbReference type="Proteomes" id="UP000192721"/>
    </source>
</evidence>
<reference evidence="1 2" key="1">
    <citation type="submission" date="2017-02" db="EMBL/GenBank/DDBJ databases">
        <title>Chromobacterium haemolyticum H5244.</title>
        <authorList>
            <person name="Gulvik C.A."/>
        </authorList>
    </citation>
    <scope>NUCLEOTIDE SEQUENCE [LARGE SCALE GENOMIC DNA]</scope>
    <source>
        <strain evidence="1 2">H5244</strain>
    </source>
</reference>
<dbReference type="AlphaFoldDB" id="A0A1W0D752"/>
<dbReference type="RefSeq" id="WP_081554842.1">
    <property type="nucleotide sequence ID" value="NZ_MUKV01000004.1"/>
</dbReference>
<dbReference type="InterPro" id="IPR015003">
    <property type="entry name" value="DUF1853"/>
</dbReference>
<dbReference type="Pfam" id="PF08907">
    <property type="entry name" value="DUF1853"/>
    <property type="match status" value="1"/>
</dbReference>
<evidence type="ECO:0000313" key="1">
    <source>
        <dbReference type="EMBL" id="OQS42824.1"/>
    </source>
</evidence>
<evidence type="ECO:0008006" key="3">
    <source>
        <dbReference type="Google" id="ProtNLM"/>
    </source>
</evidence>
<dbReference type="Proteomes" id="UP000192721">
    <property type="component" value="Unassembled WGS sequence"/>
</dbReference>
<organism evidence="1 2">
    <name type="scientific">Chromobacterium haemolyticum</name>
    <dbReference type="NCBI Taxonomy" id="394935"/>
    <lineage>
        <taxon>Bacteria</taxon>
        <taxon>Pseudomonadati</taxon>
        <taxon>Pseudomonadota</taxon>
        <taxon>Betaproteobacteria</taxon>
        <taxon>Neisseriales</taxon>
        <taxon>Chromobacteriaceae</taxon>
        <taxon>Chromobacterium</taxon>
    </lineage>
</organism>
<name>A0A1W0D752_9NEIS</name>
<dbReference type="EMBL" id="MUKV01000004">
    <property type="protein sequence ID" value="OQS42824.1"/>
    <property type="molecule type" value="Genomic_DNA"/>
</dbReference>
<sequence>MANKPPFTLPYAHPAVRDLAFLLTAPSPWKSGADIPPHRLLGPDGPALLQALDAHPDELRHWLARQPTRRLGHYAERLLSFWFRLAPHIELVASNLPVRGPDGRTVGEFDFLLRLDGQPLHLEAASKFYLQLGRSADTLTGPSLRDAWALKAHKLQTQLRLSRHPAAQATLPEGFAGCAVGARLSGWLFHAQDTSPEPPPGALPLYGQYWPLRGDWPALNADSRWAWLPRLSWLAPARLSREHTADAAELLARLEQAEAPQLLAELQPGPDGDWHEVARGFAVPPGWPQEAPLSRLLRQIADCAPPQ</sequence>
<comment type="caution">
    <text evidence="1">The sequence shown here is derived from an EMBL/GenBank/DDBJ whole genome shotgun (WGS) entry which is preliminary data.</text>
</comment>